<keyword evidence="4" id="KW-1185">Reference proteome</keyword>
<dbReference type="EMBL" id="CP043839">
    <property type="protein sequence ID" value="WOF13433.1"/>
    <property type="molecule type" value="Genomic_DNA"/>
</dbReference>
<name>A0A7X6BIA9_9BACT</name>
<evidence type="ECO:0000313" key="2">
    <source>
        <dbReference type="EMBL" id="WOF13433.1"/>
    </source>
</evidence>
<sequence length="139" mass="16528">MYKASQQLIDILLSNGFKEHTSSSCPEHWDLLQEKGFYDPQSVKRDLRFRRLTIFFNYINICIRYNSAAYYKTTYKLLESEIKSLILFTKLPTSLRTFLKHHNVYPTGIIEYIEKYNDEDLAALPSRSRETIKHLKQLL</sequence>
<gene>
    <name evidence="2" type="ORF">F1644_14685</name>
    <name evidence="1" type="ORF">GGR15_001345</name>
</gene>
<evidence type="ECO:0000313" key="4">
    <source>
        <dbReference type="Proteomes" id="UP001302374"/>
    </source>
</evidence>
<accession>A0A7X6BIA9</accession>
<protein>
    <submittedName>
        <fullName evidence="1">Uncharacterized protein</fullName>
    </submittedName>
</protein>
<dbReference type="Proteomes" id="UP001302374">
    <property type="component" value="Chromosome"/>
</dbReference>
<dbReference type="RefSeq" id="WP_147344432.1">
    <property type="nucleotide sequence ID" value="NZ_BMPA01000004.1"/>
</dbReference>
<evidence type="ECO:0000313" key="1">
    <source>
        <dbReference type="EMBL" id="NJC17730.1"/>
    </source>
</evidence>
<organism evidence="1 3">
    <name type="scientific">Butyricimonas paravirosa</name>
    <dbReference type="NCBI Taxonomy" id="1472417"/>
    <lineage>
        <taxon>Bacteria</taxon>
        <taxon>Pseudomonadati</taxon>
        <taxon>Bacteroidota</taxon>
        <taxon>Bacteroidia</taxon>
        <taxon>Bacteroidales</taxon>
        <taxon>Odoribacteraceae</taxon>
        <taxon>Butyricimonas</taxon>
    </lineage>
</organism>
<proteinExistence type="predicted"/>
<reference evidence="2 4" key="1">
    <citation type="submission" date="2019-09" db="EMBL/GenBank/DDBJ databases">
        <title>Butyricimonas paravirosa DSM 105722 (=214-4 = JCM 18677 = CCUG 65563).</title>
        <authorList>
            <person name="Le Roy T."/>
            <person name="Cani P.D."/>
        </authorList>
    </citation>
    <scope>NUCLEOTIDE SEQUENCE [LARGE SCALE GENOMIC DNA]</scope>
    <source>
        <strain evidence="2 4">DSM 105722</strain>
    </source>
</reference>
<dbReference type="EMBL" id="JAATLI010000004">
    <property type="protein sequence ID" value="NJC17730.1"/>
    <property type="molecule type" value="Genomic_DNA"/>
</dbReference>
<reference evidence="1 3" key="2">
    <citation type="submission" date="2020-03" db="EMBL/GenBank/DDBJ databases">
        <title>Genomic Encyclopedia of Type Strains, Phase IV (KMG-IV): sequencing the most valuable type-strain genomes for metagenomic binning, comparative biology and taxonomic classification.</title>
        <authorList>
            <person name="Goeker M."/>
        </authorList>
    </citation>
    <scope>NUCLEOTIDE SEQUENCE [LARGE SCALE GENOMIC DNA]</scope>
    <source>
        <strain evidence="1 3">DSM 105722</strain>
    </source>
</reference>
<dbReference type="GeneID" id="86892563"/>
<dbReference type="AlphaFoldDB" id="A0A7X6BIA9"/>
<evidence type="ECO:0000313" key="3">
    <source>
        <dbReference type="Proteomes" id="UP000576368"/>
    </source>
</evidence>
<dbReference type="Proteomes" id="UP000576368">
    <property type="component" value="Unassembled WGS sequence"/>
</dbReference>